<proteinExistence type="predicted"/>
<sequence length="102" mass="12584">MANLILRNAIEDLRFDDLPSNWNSFDLESFSKNKILWDYQQEAIKNAVKVLWRYFEDFVDYQENERIEASQERKQNFFKWYKDNGLEENLDIKLDKRKRKNL</sequence>
<name>X1K513_9ZZZZ</name>
<evidence type="ECO:0000313" key="1">
    <source>
        <dbReference type="EMBL" id="GAH88730.1"/>
    </source>
</evidence>
<accession>X1K513</accession>
<organism evidence="1">
    <name type="scientific">marine sediment metagenome</name>
    <dbReference type="NCBI Taxonomy" id="412755"/>
    <lineage>
        <taxon>unclassified sequences</taxon>
        <taxon>metagenomes</taxon>
        <taxon>ecological metagenomes</taxon>
    </lineage>
</organism>
<protein>
    <submittedName>
        <fullName evidence="1">Uncharacterized protein</fullName>
    </submittedName>
</protein>
<reference evidence="1" key="1">
    <citation type="journal article" date="2014" name="Front. Microbiol.">
        <title>High frequency of phylogenetically diverse reductive dehalogenase-homologous genes in deep subseafloor sedimentary metagenomes.</title>
        <authorList>
            <person name="Kawai M."/>
            <person name="Futagami T."/>
            <person name="Toyoda A."/>
            <person name="Takaki Y."/>
            <person name="Nishi S."/>
            <person name="Hori S."/>
            <person name="Arai W."/>
            <person name="Tsubouchi T."/>
            <person name="Morono Y."/>
            <person name="Uchiyama I."/>
            <person name="Ito T."/>
            <person name="Fujiyama A."/>
            <person name="Inagaki F."/>
            <person name="Takami H."/>
        </authorList>
    </citation>
    <scope>NUCLEOTIDE SEQUENCE</scope>
    <source>
        <strain evidence="1">Expedition CK06-06</strain>
    </source>
</reference>
<dbReference type="AlphaFoldDB" id="X1K513"/>
<comment type="caution">
    <text evidence="1">The sequence shown here is derived from an EMBL/GenBank/DDBJ whole genome shotgun (WGS) entry which is preliminary data.</text>
</comment>
<gene>
    <name evidence="1" type="ORF">S03H2_62181</name>
</gene>
<dbReference type="EMBL" id="BARU01040194">
    <property type="protein sequence ID" value="GAH88730.1"/>
    <property type="molecule type" value="Genomic_DNA"/>
</dbReference>